<reference evidence="2 3" key="1">
    <citation type="journal article" date="2021" name="Elife">
        <title>Chloroplast acquisition without the gene transfer in kleptoplastic sea slugs, Plakobranchus ocellatus.</title>
        <authorList>
            <person name="Maeda T."/>
            <person name="Takahashi S."/>
            <person name="Yoshida T."/>
            <person name="Shimamura S."/>
            <person name="Takaki Y."/>
            <person name="Nagai Y."/>
            <person name="Toyoda A."/>
            <person name="Suzuki Y."/>
            <person name="Arimoto A."/>
            <person name="Ishii H."/>
            <person name="Satoh N."/>
            <person name="Nishiyama T."/>
            <person name="Hasebe M."/>
            <person name="Maruyama T."/>
            <person name="Minagawa J."/>
            <person name="Obokata J."/>
            <person name="Shigenobu S."/>
        </authorList>
    </citation>
    <scope>NUCLEOTIDE SEQUENCE [LARGE SCALE GENOMIC DNA]</scope>
</reference>
<sequence length="148" mass="16836">MAQKSNSGVHKTTLRQLARRATPEPAVYNKGVGRGWEREGREKKGPRDLFPPWPPPQADGFQWTGTLRPFFYSQRLFSPRPGSSRLRSNGSITASSAFLHHRCFLITVNHPALRISDSPVRVSTLEFLVLPQDLLDYYLLMPKSFSVR</sequence>
<evidence type="ECO:0000313" key="2">
    <source>
        <dbReference type="EMBL" id="GFO49427.1"/>
    </source>
</evidence>
<feature type="compositionally biased region" description="Basic and acidic residues" evidence="1">
    <location>
        <begin position="35"/>
        <end position="47"/>
    </location>
</feature>
<comment type="caution">
    <text evidence="2">The sequence shown here is derived from an EMBL/GenBank/DDBJ whole genome shotgun (WGS) entry which is preliminary data.</text>
</comment>
<organism evidence="2 3">
    <name type="scientific">Plakobranchus ocellatus</name>
    <dbReference type="NCBI Taxonomy" id="259542"/>
    <lineage>
        <taxon>Eukaryota</taxon>
        <taxon>Metazoa</taxon>
        <taxon>Spiralia</taxon>
        <taxon>Lophotrochozoa</taxon>
        <taxon>Mollusca</taxon>
        <taxon>Gastropoda</taxon>
        <taxon>Heterobranchia</taxon>
        <taxon>Euthyneura</taxon>
        <taxon>Panpulmonata</taxon>
        <taxon>Sacoglossa</taxon>
        <taxon>Placobranchoidea</taxon>
        <taxon>Plakobranchidae</taxon>
        <taxon>Plakobranchus</taxon>
    </lineage>
</organism>
<evidence type="ECO:0000313" key="3">
    <source>
        <dbReference type="Proteomes" id="UP000735302"/>
    </source>
</evidence>
<feature type="region of interest" description="Disordered" evidence="1">
    <location>
        <begin position="1"/>
        <end position="55"/>
    </location>
</feature>
<dbReference type="AlphaFoldDB" id="A0AAV4DYJ9"/>
<accession>A0AAV4DYJ9</accession>
<protein>
    <submittedName>
        <fullName evidence="2">Uncharacterized protein</fullName>
    </submittedName>
</protein>
<gene>
    <name evidence="2" type="ORF">PoB_007593200</name>
</gene>
<name>A0AAV4DYJ9_9GAST</name>
<dbReference type="Proteomes" id="UP000735302">
    <property type="component" value="Unassembled WGS sequence"/>
</dbReference>
<feature type="compositionally biased region" description="Polar residues" evidence="1">
    <location>
        <begin position="1"/>
        <end position="10"/>
    </location>
</feature>
<evidence type="ECO:0000256" key="1">
    <source>
        <dbReference type="SAM" id="MobiDB-lite"/>
    </source>
</evidence>
<keyword evidence="3" id="KW-1185">Reference proteome</keyword>
<proteinExistence type="predicted"/>
<dbReference type="EMBL" id="BLXT01008489">
    <property type="protein sequence ID" value="GFO49427.1"/>
    <property type="molecule type" value="Genomic_DNA"/>
</dbReference>